<feature type="region of interest" description="Disordered" evidence="1">
    <location>
        <begin position="9"/>
        <end position="28"/>
    </location>
</feature>
<proteinExistence type="predicted"/>
<evidence type="ECO:0000313" key="3">
    <source>
        <dbReference type="Proteomes" id="UP000824681"/>
    </source>
</evidence>
<protein>
    <submittedName>
        <fullName evidence="2">Uncharacterized protein</fullName>
    </submittedName>
</protein>
<sequence>MVARVYAIQRDTHRHRPTHRPGGSRSQRYKTTLRGAGRHQRNRLIIRGSWVQVPPALLTNTAFDLGFLGSRRPRITLLIMAGCSVVALVYGPCSAVDHLERHRQLRPHDDQRKIKPEGLYGVADQQHFDGRSSPVQVGSSCHHTARDQQIKDPLLLAALFSARSKQPEDRSAALPVRQPVKTKRQAHPKDRRACLGSMVQVVLPQGWVGRVISRAVWAPVAAVLTRAAVDSAAARAYTASKLVHVV</sequence>
<name>A0ABX8TYJ4_9ACTN</name>
<organism evidence="2 3">
    <name type="scientific">Nonomuraea coxensis DSM 45129</name>
    <dbReference type="NCBI Taxonomy" id="1122611"/>
    <lineage>
        <taxon>Bacteria</taxon>
        <taxon>Bacillati</taxon>
        <taxon>Actinomycetota</taxon>
        <taxon>Actinomycetes</taxon>
        <taxon>Streptosporangiales</taxon>
        <taxon>Streptosporangiaceae</taxon>
        <taxon>Nonomuraea</taxon>
    </lineage>
</organism>
<dbReference type="EMBL" id="CP068985">
    <property type="protein sequence ID" value="QYC40316.1"/>
    <property type="molecule type" value="Genomic_DNA"/>
</dbReference>
<dbReference type="Proteomes" id="UP000824681">
    <property type="component" value="Chromosome"/>
</dbReference>
<reference evidence="2 3" key="1">
    <citation type="journal article" date="2021" name="ACS Chem. Biol.">
        <title>Genomic-Led Discovery of a Novel Glycopeptide Antibiotic by Nonomuraea coxensis DSM 45129.</title>
        <authorList>
            <person name="Yushchuk O."/>
            <person name="Vior N.M."/>
            <person name="Andreo-Vidal A."/>
            <person name="Berini F."/>
            <person name="Ruckert C."/>
            <person name="Busche T."/>
            <person name="Binda E."/>
            <person name="Kalinowski J."/>
            <person name="Truman A.W."/>
            <person name="Marinelli F."/>
        </authorList>
    </citation>
    <scope>NUCLEOTIDE SEQUENCE [LARGE SCALE GENOMIC DNA]</scope>
    <source>
        <strain evidence="2 3">DSM 45129</strain>
    </source>
</reference>
<accession>A0ABX8TYJ4</accession>
<gene>
    <name evidence="2" type="ORF">Nocox_13495</name>
</gene>
<evidence type="ECO:0000313" key="2">
    <source>
        <dbReference type="EMBL" id="QYC40316.1"/>
    </source>
</evidence>
<evidence type="ECO:0000256" key="1">
    <source>
        <dbReference type="SAM" id="MobiDB-lite"/>
    </source>
</evidence>
<keyword evidence="3" id="KW-1185">Reference proteome</keyword>